<dbReference type="AlphaFoldDB" id="A0A9E9C6W8"/>
<dbReference type="RefSeq" id="WP_268609513.1">
    <property type="nucleotide sequence ID" value="NZ_CP113797.1"/>
</dbReference>
<evidence type="ECO:0000313" key="1">
    <source>
        <dbReference type="EMBL" id="WAL59719.1"/>
    </source>
</evidence>
<dbReference type="Proteomes" id="UP001163152">
    <property type="component" value="Chromosome"/>
</dbReference>
<protein>
    <submittedName>
        <fullName evidence="1">Uncharacterized protein</fullName>
    </submittedName>
</protein>
<reference evidence="1" key="1">
    <citation type="submission" date="2022-12" db="EMBL/GenBank/DDBJ databases">
        <title>Polyphasic identification of a Novel Hot-Spring Cyanobacterium Ocullathermofonsia sinensis gen nov. sp. nov. and Genomic Insights on its Adaptations to the Thermal Habitat.</title>
        <authorList>
            <person name="Daroch M."/>
            <person name="Tang J."/>
            <person name="Jiang Y."/>
        </authorList>
    </citation>
    <scope>NUCLEOTIDE SEQUENCE</scope>
    <source>
        <strain evidence="1">PKUAC-SCTA174</strain>
    </source>
</reference>
<proteinExistence type="predicted"/>
<keyword evidence="2" id="KW-1185">Reference proteome</keyword>
<evidence type="ECO:0000313" key="2">
    <source>
        <dbReference type="Proteomes" id="UP001163152"/>
    </source>
</evidence>
<accession>A0A9E9C6W8</accession>
<gene>
    <name evidence="1" type="ORF">OXH18_21485</name>
</gene>
<sequence>MEIERSDTRPLTLEEQQKFQQLKAIVEKAISDGIITHDELQSIDEKIFSVARDEELTFQELDLVEQLVWSKVREGTLVIDYSFNTK</sequence>
<name>A0A9E9C6W8_9CYAN</name>
<dbReference type="KEGG" id="tsin:OXH18_21485"/>
<organism evidence="1 2">
    <name type="scientific">Thermocoleostomius sinensis A174</name>
    <dbReference type="NCBI Taxonomy" id="2016057"/>
    <lineage>
        <taxon>Bacteria</taxon>
        <taxon>Bacillati</taxon>
        <taxon>Cyanobacteriota</taxon>
        <taxon>Cyanophyceae</taxon>
        <taxon>Oculatellales</taxon>
        <taxon>Oculatellaceae</taxon>
        <taxon>Thermocoleostomius</taxon>
    </lineage>
</organism>
<dbReference type="EMBL" id="CP113797">
    <property type="protein sequence ID" value="WAL59719.1"/>
    <property type="molecule type" value="Genomic_DNA"/>
</dbReference>